<feature type="transmembrane region" description="Helical" evidence="1">
    <location>
        <begin position="29"/>
        <end position="55"/>
    </location>
</feature>
<evidence type="ECO:0000313" key="2">
    <source>
        <dbReference type="EMBL" id="TWT36955.1"/>
    </source>
</evidence>
<feature type="transmembrane region" description="Helical" evidence="1">
    <location>
        <begin position="223"/>
        <end position="244"/>
    </location>
</feature>
<comment type="caution">
    <text evidence="2">The sequence shown here is derived from an EMBL/GenBank/DDBJ whole genome shotgun (WGS) entry which is preliminary data.</text>
</comment>
<feature type="transmembrane region" description="Helical" evidence="1">
    <location>
        <begin position="307"/>
        <end position="326"/>
    </location>
</feature>
<gene>
    <name evidence="2" type="ORF">KOR34_19000</name>
</gene>
<keyword evidence="3" id="KW-1185">Reference proteome</keyword>
<keyword evidence="1" id="KW-0472">Membrane</keyword>
<evidence type="ECO:0000256" key="1">
    <source>
        <dbReference type="SAM" id="Phobius"/>
    </source>
</evidence>
<dbReference type="EMBL" id="SIHJ01000001">
    <property type="protein sequence ID" value="TWT36955.1"/>
    <property type="molecule type" value="Genomic_DNA"/>
</dbReference>
<proteinExistence type="predicted"/>
<sequence length="422" mass="46519">MATAATTTTDAAPEELSAGTTFSPLAGPALIAGAVLLLIAAAIGVSTGSAALFWHAYLMNFVYVASFVIGGLFFTLACHLFGAYWATSIRRLAEIVASAMPVIILLFVPIALFVLNDETGALYPWGDRAATLDDAVLKPKADYLSPKWFVIRAAIIFAVWAFATRIMVKGSLKVDKTGSVATLRGLARWSGPLMALFAVSLNVAAFDWLMSLDPVWFSTMFGVYYWAGCVLGFLALLTLMIHFLQSRGMITQSVRVEQRHDIAKLMFAMVVFWGYVTFSQFMLIWYANVPEETKWYADRGAPAPFGISSMTGWLFILHLLIPFLGFMSKRVRRNPQAMAGWAAYLLAVHWYDHYYIVMPTLKVTYSFTGVSSGSAPPFVLEALCLVGMLLVLIGAIARGTTRKWLVPIKDPRMHEALTYVNH</sequence>
<accession>A0A5C5VGW5</accession>
<dbReference type="PANTHER" id="PTHR43044:SF1">
    <property type="entry name" value="QUINOL:CYTOCHROME C OXIDOREDUCTASE QUINONE-BINDING SUBUNIT 2"/>
    <property type="match status" value="1"/>
</dbReference>
<feature type="transmembrane region" description="Helical" evidence="1">
    <location>
        <begin position="61"/>
        <end position="85"/>
    </location>
</feature>
<feature type="transmembrane region" description="Helical" evidence="1">
    <location>
        <begin position="92"/>
        <end position="115"/>
    </location>
</feature>
<dbReference type="Proteomes" id="UP000316714">
    <property type="component" value="Unassembled WGS sequence"/>
</dbReference>
<dbReference type="OrthoDB" id="140980at2"/>
<evidence type="ECO:0000313" key="3">
    <source>
        <dbReference type="Proteomes" id="UP000316714"/>
    </source>
</evidence>
<organism evidence="2 3">
    <name type="scientific">Posidoniimonas corsicana</name>
    <dbReference type="NCBI Taxonomy" id="1938618"/>
    <lineage>
        <taxon>Bacteria</taxon>
        <taxon>Pseudomonadati</taxon>
        <taxon>Planctomycetota</taxon>
        <taxon>Planctomycetia</taxon>
        <taxon>Pirellulales</taxon>
        <taxon>Lacipirellulaceae</taxon>
        <taxon>Posidoniimonas</taxon>
    </lineage>
</organism>
<protein>
    <recommendedName>
        <fullName evidence="4">Quinol:cytochrome C oxidoreductase</fullName>
    </recommendedName>
</protein>
<feature type="transmembrane region" description="Helical" evidence="1">
    <location>
        <begin position="378"/>
        <end position="397"/>
    </location>
</feature>
<feature type="transmembrane region" description="Helical" evidence="1">
    <location>
        <begin position="149"/>
        <end position="168"/>
    </location>
</feature>
<reference evidence="2 3" key="1">
    <citation type="submission" date="2019-02" db="EMBL/GenBank/DDBJ databases">
        <title>Deep-cultivation of Planctomycetes and their phenomic and genomic characterization uncovers novel biology.</title>
        <authorList>
            <person name="Wiegand S."/>
            <person name="Jogler M."/>
            <person name="Boedeker C."/>
            <person name="Pinto D."/>
            <person name="Vollmers J."/>
            <person name="Rivas-Marin E."/>
            <person name="Kohn T."/>
            <person name="Peeters S.H."/>
            <person name="Heuer A."/>
            <person name="Rast P."/>
            <person name="Oberbeckmann S."/>
            <person name="Bunk B."/>
            <person name="Jeske O."/>
            <person name="Meyerdierks A."/>
            <person name="Storesund J.E."/>
            <person name="Kallscheuer N."/>
            <person name="Luecker S."/>
            <person name="Lage O.M."/>
            <person name="Pohl T."/>
            <person name="Merkel B.J."/>
            <person name="Hornburger P."/>
            <person name="Mueller R.-W."/>
            <person name="Bruemmer F."/>
            <person name="Labrenz M."/>
            <person name="Spormann A.M."/>
            <person name="Op Den Camp H."/>
            <person name="Overmann J."/>
            <person name="Amann R."/>
            <person name="Jetten M.S.M."/>
            <person name="Mascher T."/>
            <person name="Medema M.H."/>
            <person name="Devos D.P."/>
            <person name="Kaster A.-K."/>
            <person name="Ovreas L."/>
            <person name="Rohde M."/>
            <person name="Galperin M.Y."/>
            <person name="Jogler C."/>
        </authorList>
    </citation>
    <scope>NUCLEOTIDE SEQUENCE [LARGE SCALE GENOMIC DNA]</scope>
    <source>
        <strain evidence="2 3">KOR34</strain>
    </source>
</reference>
<dbReference type="RefSeq" id="WP_146564295.1">
    <property type="nucleotide sequence ID" value="NZ_SIHJ01000001.1"/>
</dbReference>
<feature type="transmembrane region" description="Helical" evidence="1">
    <location>
        <begin position="338"/>
        <end position="358"/>
    </location>
</feature>
<feature type="transmembrane region" description="Helical" evidence="1">
    <location>
        <begin position="265"/>
        <end position="287"/>
    </location>
</feature>
<keyword evidence="1" id="KW-0812">Transmembrane</keyword>
<keyword evidence="1" id="KW-1133">Transmembrane helix</keyword>
<name>A0A5C5VGW5_9BACT</name>
<dbReference type="PANTHER" id="PTHR43044">
    <property type="match status" value="1"/>
</dbReference>
<dbReference type="AlphaFoldDB" id="A0A5C5VGW5"/>
<feature type="transmembrane region" description="Helical" evidence="1">
    <location>
        <begin position="189"/>
        <end position="211"/>
    </location>
</feature>
<evidence type="ECO:0008006" key="4">
    <source>
        <dbReference type="Google" id="ProtNLM"/>
    </source>
</evidence>